<protein>
    <submittedName>
        <fullName evidence="1">Uncharacterized protein</fullName>
    </submittedName>
</protein>
<reference evidence="1" key="1">
    <citation type="journal article" date="2017" name="Science">
        <title>Giant viruses with an expanded complement of translation system components.</title>
        <authorList>
            <person name="Schulz F."/>
            <person name="Yutin N."/>
            <person name="Ivanova N.N."/>
            <person name="Ortega D.R."/>
            <person name="Lee T.K."/>
            <person name="Vierheilig J."/>
            <person name="Daims H."/>
            <person name="Horn M."/>
            <person name="Wagner M."/>
            <person name="Jensen G.J."/>
            <person name="Kyrpides N.C."/>
            <person name="Koonin E.V."/>
            <person name="Woyke T."/>
        </authorList>
    </citation>
    <scope>NUCLEOTIDE SEQUENCE</scope>
    <source>
        <strain evidence="1">CTV1</strain>
    </source>
</reference>
<dbReference type="EMBL" id="KY684083">
    <property type="protein sequence ID" value="ARF08181.1"/>
    <property type="molecule type" value="Genomic_DNA"/>
</dbReference>
<name>A0A1V0S912_9VIRU</name>
<accession>A0A1V0S912</accession>
<proteinExistence type="predicted"/>
<gene>
    <name evidence="1" type="ORF">Catovirus_1_231</name>
</gene>
<sequence length="212" mass="25327">MSINKLKILILMKIIFCAIYSHDTISSVHLCLNKIQFKTDILEKIGDEIPEHKLTDFIDKINYWEGYNIDYQENCEITILQEELNLSDCSIKITKIDTNDSLFLSCINDTFVFQMYEYQEGHPYEAVKRINNFNIEEKELINFRKKIGGDCQTYEQQYEINDEKNNFRYIHGWNIFLLPPGIEYGYDEYIVNFKYDLPKKRIYNTDCIIETE</sequence>
<organism evidence="1">
    <name type="scientific">Catovirus CTV1</name>
    <dbReference type="NCBI Taxonomy" id="1977631"/>
    <lineage>
        <taxon>Viruses</taxon>
        <taxon>Varidnaviria</taxon>
        <taxon>Bamfordvirae</taxon>
        <taxon>Nucleocytoviricota</taxon>
        <taxon>Megaviricetes</taxon>
        <taxon>Imitervirales</taxon>
        <taxon>Mimiviridae</taxon>
        <taxon>Klosneuvirinae</taxon>
        <taxon>Catovirus</taxon>
    </lineage>
</organism>
<evidence type="ECO:0000313" key="1">
    <source>
        <dbReference type="EMBL" id="ARF08181.1"/>
    </source>
</evidence>